<reference evidence="8 9" key="1">
    <citation type="submission" date="2017-03" db="EMBL/GenBank/DDBJ databases">
        <title>Draft genome sequence of Streptomyces scabrisporus NF3, endophyte isolated from Amphipterygium adstringens.</title>
        <authorList>
            <person name="Vazquez M."/>
            <person name="Ceapa C.D."/>
            <person name="Rodriguez Luna D."/>
            <person name="Sanchez Esquivel S."/>
        </authorList>
    </citation>
    <scope>NUCLEOTIDE SEQUENCE [LARGE SCALE GENOMIC DNA]</scope>
    <source>
        <strain evidence="8 9">NF3</strain>
    </source>
</reference>
<dbReference type="Gene3D" id="3.40.50.300">
    <property type="entry name" value="P-loop containing nucleotide triphosphate hydrolases"/>
    <property type="match status" value="3"/>
</dbReference>
<keyword evidence="1 5" id="KW-0547">Nucleotide-binding</keyword>
<dbReference type="GO" id="GO:0043138">
    <property type="term" value="F:3'-5' DNA helicase activity"/>
    <property type="evidence" value="ECO:0007669"/>
    <property type="project" value="TreeGrafter"/>
</dbReference>
<dbReference type="InterPro" id="IPR000212">
    <property type="entry name" value="DNA_helicase_UvrD/REP"/>
</dbReference>
<keyword evidence="4 5" id="KW-0067">ATP-binding</keyword>
<dbReference type="AlphaFoldDB" id="A0A1T3NZC6"/>
<dbReference type="GO" id="GO:0000725">
    <property type="term" value="P:recombinational repair"/>
    <property type="evidence" value="ECO:0007669"/>
    <property type="project" value="TreeGrafter"/>
</dbReference>
<sequence>MSLPPLRTRARRAPVVDVACRGGPDPAPVRAPDRSSRVATRRDVGTEPGFDASQRGYAAWRGYVGTNSRDAVIAVEQKAVDHAYACYERQLRQLTEQSPASASASGKDSIVTKADADRKAAAYGGLAGEALVISRVDVHDPGEPHPETWYVGRRTVADPETGDRLVVSWTTPLAVKWHNARPETPGELLLRRQLRCVERTVEDYFDEISRDSPLAVGVRDGEPVIGPDEVPVPPTITDEPAVDDGPAPRFVPSPRDVSGRLRRKPTQVDEFLLRELHRSRSGRMRDIVETIRRDQMALVTGSPTGVLVVQGGPGTGKSAVGLHRVTWLVNNDHFRAQDILVVGPHQGFLDYVGRVLPTLGTRNVTSVQLARLWAGDIRGTDSAATRLVKSDDRMVTVLRRRVDSERRPGALDALFTAPSDDRDEAAFMVTIGSTSLRLPRSEVLALLHASDEAGGAYRVRRDRFRHVLVDRLLNALTEVAPRRGREATVRRDLERNRHVVTLVERAWPTLSPEEALRSLFDSADRLRECASGILDEAEQAALRRPRAKSAAEEAWTLDDLVCLEELRLLIAGETPRHYRHIVVDEAQDLTPMQARSLRLRCPTGSMTVLGDLAQATGPHSYEDWDRLGALLTDRGEWRATELDISYRVPAQIMEFVAPLARAMAPSLTYPTAVRRAEGEPVSLMPTDSDEVPDAVLARVRRLNGTDGTSPRSIAVVVPDDSRWSAEIEATLDREDALTPEQRATVSVLVASRTKGMEFDHVIALDPAAIVNGESAGARKLYVVLTRSTQSLTILHTSPLPEVLTGGGHPGEVVAAGDAQTAPDTAEAVTPSAPDTSQSPSEPAIGDRIRVRVVAGKGSYRKVQAIHPATTHPLYLFVRHGAPPPPIGADLDCWVVRVEARRSLVSASEHGRKPISPGMAQRYVAALGVLSELAQNEGEFPPDAASRLAELRGMANRCLRRDQSDWLIVWRLLGSPDTERLTVLRDLAQRTRDAIGRGAPDLSTELRSDPASTDWADALSAARAALRARPDEEVGVDTPLDLEPRTPEPRTESAAKDIESHHDQHIPHPPQATVNPMLLDELAIASEADRNCNTHEAVRHELKAALLRAGLRPSDSPTVDVSRDGGDGHFVYEVLGAGCSAYPDLRAGAARLLEIDHTSPRKADRLYLVLSEPPAQDWAADTVRGVFGIHLLWRTPSGWDGPDIARALGVGGAAAPQDS</sequence>
<dbReference type="GO" id="GO:0005829">
    <property type="term" value="C:cytosol"/>
    <property type="evidence" value="ECO:0007669"/>
    <property type="project" value="TreeGrafter"/>
</dbReference>
<evidence type="ECO:0000256" key="3">
    <source>
        <dbReference type="ARBA" id="ARBA00022806"/>
    </source>
</evidence>
<dbReference type="InterPro" id="IPR014016">
    <property type="entry name" value="UvrD-like_ATP-bd"/>
</dbReference>
<keyword evidence="3 5" id="KW-0347">Helicase</keyword>
<dbReference type="PANTHER" id="PTHR11070">
    <property type="entry name" value="UVRD / RECB / PCRA DNA HELICASE FAMILY MEMBER"/>
    <property type="match status" value="1"/>
</dbReference>
<evidence type="ECO:0000256" key="1">
    <source>
        <dbReference type="ARBA" id="ARBA00022741"/>
    </source>
</evidence>
<feature type="compositionally biased region" description="Basic and acidic residues" evidence="6">
    <location>
        <begin position="31"/>
        <end position="45"/>
    </location>
</feature>
<feature type="region of interest" description="Disordered" evidence="6">
    <location>
        <begin position="1028"/>
        <end position="1069"/>
    </location>
</feature>
<dbReference type="Proteomes" id="UP000190037">
    <property type="component" value="Unassembled WGS sequence"/>
</dbReference>
<dbReference type="EMBL" id="MWQN01000001">
    <property type="protein sequence ID" value="OPC82216.1"/>
    <property type="molecule type" value="Genomic_DNA"/>
</dbReference>
<organism evidence="8 9">
    <name type="scientific">Embleya scabrispora</name>
    <dbReference type="NCBI Taxonomy" id="159449"/>
    <lineage>
        <taxon>Bacteria</taxon>
        <taxon>Bacillati</taxon>
        <taxon>Actinomycetota</taxon>
        <taxon>Actinomycetes</taxon>
        <taxon>Kitasatosporales</taxon>
        <taxon>Streptomycetaceae</taxon>
        <taxon>Embleya</taxon>
    </lineage>
</organism>
<feature type="compositionally biased region" description="Basic and acidic residues" evidence="6">
    <location>
        <begin position="1041"/>
        <end position="1065"/>
    </location>
</feature>
<dbReference type="STRING" id="159449.B4N89_15880"/>
<dbReference type="PROSITE" id="PS51198">
    <property type="entry name" value="UVRD_HELICASE_ATP_BIND"/>
    <property type="match status" value="1"/>
</dbReference>
<dbReference type="GO" id="GO:0003677">
    <property type="term" value="F:DNA binding"/>
    <property type="evidence" value="ECO:0007669"/>
    <property type="project" value="InterPro"/>
</dbReference>
<dbReference type="InterPro" id="IPR027417">
    <property type="entry name" value="P-loop_NTPase"/>
</dbReference>
<feature type="region of interest" description="Disordered" evidence="6">
    <location>
        <begin position="20"/>
        <end position="50"/>
    </location>
</feature>
<feature type="domain" description="UvrD-like helicase ATP-binding" evidence="7">
    <location>
        <begin position="290"/>
        <end position="649"/>
    </location>
</feature>
<keyword evidence="9" id="KW-1185">Reference proteome</keyword>
<evidence type="ECO:0000256" key="5">
    <source>
        <dbReference type="PROSITE-ProRule" id="PRU00560"/>
    </source>
</evidence>
<evidence type="ECO:0000313" key="9">
    <source>
        <dbReference type="Proteomes" id="UP000190037"/>
    </source>
</evidence>
<name>A0A1T3NZC6_9ACTN</name>
<feature type="region of interest" description="Disordered" evidence="6">
    <location>
        <begin position="238"/>
        <end position="262"/>
    </location>
</feature>
<dbReference type="PANTHER" id="PTHR11070:SF45">
    <property type="entry name" value="DNA 3'-5' HELICASE"/>
    <property type="match status" value="1"/>
</dbReference>
<feature type="region of interest" description="Disordered" evidence="6">
    <location>
        <begin position="818"/>
        <end position="843"/>
    </location>
</feature>
<evidence type="ECO:0000256" key="2">
    <source>
        <dbReference type="ARBA" id="ARBA00022801"/>
    </source>
</evidence>
<dbReference type="OrthoDB" id="4312151at2"/>
<evidence type="ECO:0000256" key="6">
    <source>
        <dbReference type="SAM" id="MobiDB-lite"/>
    </source>
</evidence>
<comment type="caution">
    <text evidence="8">The sequence shown here is derived from an EMBL/GenBank/DDBJ whole genome shotgun (WGS) entry which is preliminary data.</text>
</comment>
<dbReference type="SUPFAM" id="SSF52540">
    <property type="entry name" value="P-loop containing nucleoside triphosphate hydrolases"/>
    <property type="match status" value="1"/>
</dbReference>
<evidence type="ECO:0000313" key="8">
    <source>
        <dbReference type="EMBL" id="OPC82216.1"/>
    </source>
</evidence>
<keyword evidence="2 5" id="KW-0378">Hydrolase</keyword>
<feature type="binding site" evidence="5">
    <location>
        <begin position="311"/>
        <end position="318"/>
    </location>
    <ligand>
        <name>ATP</name>
        <dbReference type="ChEBI" id="CHEBI:30616"/>
    </ligand>
</feature>
<dbReference type="GO" id="GO:0016787">
    <property type="term" value="F:hydrolase activity"/>
    <property type="evidence" value="ECO:0007669"/>
    <property type="project" value="UniProtKB-UniRule"/>
</dbReference>
<accession>A0A1T3NZC6</accession>
<gene>
    <name evidence="8" type="ORF">B4N89_15880</name>
</gene>
<protein>
    <submittedName>
        <fullName evidence="8">ATP-dependent DNA helicase</fullName>
    </submittedName>
</protein>
<dbReference type="GO" id="GO:0005524">
    <property type="term" value="F:ATP binding"/>
    <property type="evidence" value="ECO:0007669"/>
    <property type="project" value="UniProtKB-UniRule"/>
</dbReference>
<evidence type="ECO:0000256" key="4">
    <source>
        <dbReference type="ARBA" id="ARBA00022840"/>
    </source>
</evidence>
<proteinExistence type="predicted"/>
<evidence type="ECO:0000259" key="7">
    <source>
        <dbReference type="PROSITE" id="PS51198"/>
    </source>
</evidence>